<dbReference type="GO" id="GO:0051301">
    <property type="term" value="P:cell division"/>
    <property type="evidence" value="ECO:0007669"/>
    <property type="project" value="UniProtKB-KW"/>
</dbReference>
<keyword evidence="9 10" id="KW-0131">Cell cycle</keyword>
<dbReference type="InterPro" id="IPR004513">
    <property type="entry name" value="FtsX"/>
</dbReference>
<evidence type="ECO:0000313" key="15">
    <source>
        <dbReference type="Proteomes" id="UP000176221"/>
    </source>
</evidence>
<feature type="domain" description="FtsX extracellular" evidence="13">
    <location>
        <begin position="73"/>
        <end position="160"/>
    </location>
</feature>
<accession>A0A1G2N7L8</accession>
<dbReference type="PANTHER" id="PTHR47755">
    <property type="entry name" value="CELL DIVISION PROTEIN FTSX"/>
    <property type="match status" value="1"/>
</dbReference>
<evidence type="ECO:0000256" key="7">
    <source>
        <dbReference type="ARBA" id="ARBA00022989"/>
    </source>
</evidence>
<dbReference type="Pfam" id="PF18075">
    <property type="entry name" value="FtsX_ECD"/>
    <property type="match status" value="1"/>
</dbReference>
<comment type="similarity">
    <text evidence="2 10">Belongs to the ABC-4 integral membrane protein family. FtsX subfamily.</text>
</comment>
<evidence type="ECO:0000256" key="9">
    <source>
        <dbReference type="ARBA" id="ARBA00023306"/>
    </source>
</evidence>
<evidence type="ECO:0000256" key="2">
    <source>
        <dbReference type="ARBA" id="ARBA00007379"/>
    </source>
</evidence>
<dbReference type="PANTHER" id="PTHR47755:SF1">
    <property type="entry name" value="CELL DIVISION PROTEIN FTSX"/>
    <property type="match status" value="1"/>
</dbReference>
<evidence type="ECO:0000256" key="1">
    <source>
        <dbReference type="ARBA" id="ARBA00004651"/>
    </source>
</evidence>
<keyword evidence="4 10" id="KW-1003">Cell membrane</keyword>
<dbReference type="GO" id="GO:0005886">
    <property type="term" value="C:plasma membrane"/>
    <property type="evidence" value="ECO:0007669"/>
    <property type="project" value="UniProtKB-SubCell"/>
</dbReference>
<dbReference type="Gene3D" id="3.30.70.3040">
    <property type="match status" value="1"/>
</dbReference>
<proteinExistence type="inferred from homology"/>
<evidence type="ECO:0000256" key="10">
    <source>
        <dbReference type="PIRNR" id="PIRNR003097"/>
    </source>
</evidence>
<dbReference type="Pfam" id="PF02687">
    <property type="entry name" value="FtsX"/>
    <property type="match status" value="1"/>
</dbReference>
<organism evidence="14 15">
    <name type="scientific">Candidatus Taylorbacteria bacterium RIFCSPLOWO2_01_FULL_45_15b</name>
    <dbReference type="NCBI Taxonomy" id="1802319"/>
    <lineage>
        <taxon>Bacteria</taxon>
        <taxon>Candidatus Tayloriibacteriota</taxon>
    </lineage>
</organism>
<dbReference type="EMBL" id="MHRX01000052">
    <property type="protein sequence ID" value="OHA32146.1"/>
    <property type="molecule type" value="Genomic_DNA"/>
</dbReference>
<evidence type="ECO:0000256" key="3">
    <source>
        <dbReference type="ARBA" id="ARBA00021907"/>
    </source>
</evidence>
<dbReference type="InterPro" id="IPR003838">
    <property type="entry name" value="ABC3_permease_C"/>
</dbReference>
<comment type="subcellular location">
    <subcellularLocation>
        <location evidence="1">Cell membrane</location>
        <topology evidence="1">Multi-pass membrane protein</topology>
    </subcellularLocation>
</comment>
<keyword evidence="7 11" id="KW-1133">Transmembrane helix</keyword>
<evidence type="ECO:0000256" key="5">
    <source>
        <dbReference type="ARBA" id="ARBA00022618"/>
    </source>
</evidence>
<feature type="domain" description="ABC3 transporter permease C-terminal" evidence="12">
    <location>
        <begin position="202"/>
        <end position="321"/>
    </location>
</feature>
<protein>
    <recommendedName>
        <fullName evidence="3 10">Cell division protein FtsX</fullName>
    </recommendedName>
</protein>
<sequence>MKIFKFAPLIRKSFMIWTKVKRIARSGFVNFWRNGFVSLSAVLVMIVTLFTIGSVVFLGAILSSTLQSLKDKVDINVYFVTSAPEEDILAIQEKIEALPEVKSVEYVSREQALENFKERHKDEQLTLQALEELDENPLGANLNIKANDPSHYESIAGFLESDNVLSGAGARIVDNVNFSRNRLAIDRLSKIIDSADKVGFGVSILLIVLSIIITFNTIRLTLYISRDEISVMQLVGASYRYIRGPFVISGVMYGFVAGIITLILFYPLTYWFREVSENFLAGFNLFEYYIANFGQMFLLIAGAGIVVGGISSYLAVRRYLKL</sequence>
<dbReference type="AlphaFoldDB" id="A0A1G2N7L8"/>
<evidence type="ECO:0000256" key="8">
    <source>
        <dbReference type="ARBA" id="ARBA00023136"/>
    </source>
</evidence>
<keyword evidence="5 10" id="KW-0132">Cell division</keyword>
<gene>
    <name evidence="14" type="ORF">A2928_00430</name>
</gene>
<feature type="transmembrane region" description="Helical" evidence="11">
    <location>
        <begin position="288"/>
        <end position="316"/>
    </location>
</feature>
<keyword evidence="8 10" id="KW-0472">Membrane</keyword>
<evidence type="ECO:0000259" key="13">
    <source>
        <dbReference type="Pfam" id="PF18075"/>
    </source>
</evidence>
<evidence type="ECO:0000256" key="4">
    <source>
        <dbReference type="ARBA" id="ARBA00022475"/>
    </source>
</evidence>
<keyword evidence="6 11" id="KW-0812">Transmembrane</keyword>
<evidence type="ECO:0000259" key="12">
    <source>
        <dbReference type="Pfam" id="PF02687"/>
    </source>
</evidence>
<feature type="transmembrane region" description="Helical" evidence="11">
    <location>
        <begin position="198"/>
        <end position="225"/>
    </location>
</feature>
<dbReference type="InterPro" id="IPR040690">
    <property type="entry name" value="FtsX_ECD"/>
</dbReference>
<evidence type="ECO:0000313" key="14">
    <source>
        <dbReference type="EMBL" id="OHA32146.1"/>
    </source>
</evidence>
<feature type="transmembrane region" description="Helical" evidence="11">
    <location>
        <begin position="246"/>
        <end position="268"/>
    </location>
</feature>
<dbReference type="STRING" id="1802319.A2928_00430"/>
<evidence type="ECO:0000256" key="11">
    <source>
        <dbReference type="SAM" id="Phobius"/>
    </source>
</evidence>
<evidence type="ECO:0000256" key="6">
    <source>
        <dbReference type="ARBA" id="ARBA00022692"/>
    </source>
</evidence>
<feature type="transmembrane region" description="Helical" evidence="11">
    <location>
        <begin position="35"/>
        <end position="62"/>
    </location>
</feature>
<dbReference type="Proteomes" id="UP000176221">
    <property type="component" value="Unassembled WGS sequence"/>
</dbReference>
<dbReference type="PIRSF" id="PIRSF003097">
    <property type="entry name" value="FtsX"/>
    <property type="match status" value="1"/>
</dbReference>
<comment type="caution">
    <text evidence="14">The sequence shown here is derived from an EMBL/GenBank/DDBJ whole genome shotgun (WGS) entry which is preliminary data.</text>
</comment>
<reference evidence="14 15" key="1">
    <citation type="journal article" date="2016" name="Nat. Commun.">
        <title>Thousands of microbial genomes shed light on interconnected biogeochemical processes in an aquifer system.</title>
        <authorList>
            <person name="Anantharaman K."/>
            <person name="Brown C.T."/>
            <person name="Hug L.A."/>
            <person name="Sharon I."/>
            <person name="Castelle C.J."/>
            <person name="Probst A.J."/>
            <person name="Thomas B.C."/>
            <person name="Singh A."/>
            <person name="Wilkins M.J."/>
            <person name="Karaoz U."/>
            <person name="Brodie E.L."/>
            <person name="Williams K.H."/>
            <person name="Hubbard S.S."/>
            <person name="Banfield J.F."/>
        </authorList>
    </citation>
    <scope>NUCLEOTIDE SEQUENCE [LARGE SCALE GENOMIC DNA]</scope>
</reference>
<name>A0A1G2N7L8_9BACT</name>